<keyword evidence="1" id="KW-1133">Transmembrane helix</keyword>
<dbReference type="EMBL" id="FTOT01000010">
    <property type="protein sequence ID" value="SIT21487.1"/>
    <property type="molecule type" value="Genomic_DNA"/>
</dbReference>
<evidence type="ECO:0000256" key="1">
    <source>
        <dbReference type="SAM" id="Phobius"/>
    </source>
</evidence>
<dbReference type="Proteomes" id="UP000186141">
    <property type="component" value="Unassembled WGS sequence"/>
</dbReference>
<dbReference type="AlphaFoldDB" id="A0A1N7QG74"/>
<keyword evidence="4" id="KW-1185">Reference proteome</keyword>
<accession>A0A1N7QG74</accession>
<dbReference type="NCBIfam" id="TIGR03370">
    <property type="entry name" value="VPLPA-CTERM"/>
    <property type="match status" value="1"/>
</dbReference>
<keyword evidence="1" id="KW-0812">Transmembrane</keyword>
<name>A0A1N7QG74_9RHOB</name>
<evidence type="ECO:0000313" key="3">
    <source>
        <dbReference type="EMBL" id="SIT21487.1"/>
    </source>
</evidence>
<sequence>MFSVKNALVAAAVTLGAATAAQATIVTVFDGITAGVSSFDSTVTGAGGTVNVDVWNSNFSGTSVDRGDYVITRNNGGSLSTTSYGTMSGRVVGINPAGGGFNPRTDPMDYFGSGLTFTFASAINSIGFEVGDWATCCFQPSTDLYISFDGGAPILVASATTTAEGRFPSQSNPASSVYEIFVAAFDDSDEFTSVSFWGNGIGEYLVMGGQVRYALLDEGSLPPDPSAIPLPAAGWMLIAGLGGLAALRRRRKAA</sequence>
<dbReference type="RefSeq" id="WP_076533800.1">
    <property type="nucleotide sequence ID" value="NZ_BMEH01000010.1"/>
</dbReference>
<keyword evidence="2" id="KW-0732">Signal</keyword>
<proteinExistence type="predicted"/>
<dbReference type="OrthoDB" id="7062244at2"/>
<protein>
    <submittedName>
        <fullName evidence="3">VPLPA-CTERM protein sorting domain-containing protein</fullName>
    </submittedName>
</protein>
<organism evidence="3 4">
    <name type="scientific">Gemmobacter megaterium</name>
    <dbReference type="NCBI Taxonomy" id="1086013"/>
    <lineage>
        <taxon>Bacteria</taxon>
        <taxon>Pseudomonadati</taxon>
        <taxon>Pseudomonadota</taxon>
        <taxon>Alphaproteobacteria</taxon>
        <taxon>Rhodobacterales</taxon>
        <taxon>Paracoccaceae</taxon>
        <taxon>Gemmobacter</taxon>
    </lineage>
</organism>
<dbReference type="STRING" id="1086013.SAMN05421774_11023"/>
<reference evidence="3 4" key="1">
    <citation type="submission" date="2017-01" db="EMBL/GenBank/DDBJ databases">
        <authorList>
            <person name="Mah S.A."/>
            <person name="Swanson W.J."/>
            <person name="Moy G.W."/>
            <person name="Vacquier V.D."/>
        </authorList>
    </citation>
    <scope>NUCLEOTIDE SEQUENCE [LARGE SCALE GENOMIC DNA]</scope>
    <source>
        <strain evidence="3 4">DSM 26375</strain>
    </source>
</reference>
<evidence type="ECO:0000313" key="4">
    <source>
        <dbReference type="Proteomes" id="UP000186141"/>
    </source>
</evidence>
<gene>
    <name evidence="3" type="ORF">SAMN05421774_11023</name>
</gene>
<feature type="signal peptide" evidence="2">
    <location>
        <begin position="1"/>
        <end position="23"/>
    </location>
</feature>
<dbReference type="InterPro" id="IPR022472">
    <property type="entry name" value="VPLPA-CTERM"/>
</dbReference>
<keyword evidence="1" id="KW-0472">Membrane</keyword>
<feature type="transmembrane region" description="Helical" evidence="1">
    <location>
        <begin position="228"/>
        <end position="247"/>
    </location>
</feature>
<feature type="chain" id="PRO_5009943965" evidence="2">
    <location>
        <begin position="24"/>
        <end position="254"/>
    </location>
</feature>
<evidence type="ECO:0000256" key="2">
    <source>
        <dbReference type="SAM" id="SignalP"/>
    </source>
</evidence>